<dbReference type="EMBL" id="JANZQH010000007">
    <property type="protein sequence ID" value="MCT2408820.1"/>
    <property type="molecule type" value="Genomic_DNA"/>
</dbReference>
<gene>
    <name evidence="2" type="ORF">NZD88_14845</name>
</gene>
<dbReference type="InterPro" id="IPR034660">
    <property type="entry name" value="DinB/YfiT-like"/>
</dbReference>
<evidence type="ECO:0000313" key="3">
    <source>
        <dbReference type="Proteomes" id="UP001142057"/>
    </source>
</evidence>
<name>A0ABT2IJI9_9FLAO</name>
<dbReference type="Pfam" id="PF12867">
    <property type="entry name" value="DinB_2"/>
    <property type="match status" value="1"/>
</dbReference>
<organism evidence="2 3">
    <name type="scientific">Chryseobacterium pyrolae</name>
    <dbReference type="NCBI Taxonomy" id="2987481"/>
    <lineage>
        <taxon>Bacteria</taxon>
        <taxon>Pseudomonadati</taxon>
        <taxon>Bacteroidota</taxon>
        <taxon>Flavobacteriia</taxon>
        <taxon>Flavobacteriales</taxon>
        <taxon>Weeksellaceae</taxon>
        <taxon>Chryseobacterium group</taxon>
        <taxon>Chryseobacterium</taxon>
    </lineage>
</organism>
<evidence type="ECO:0000259" key="1">
    <source>
        <dbReference type="Pfam" id="PF12867"/>
    </source>
</evidence>
<accession>A0ABT2IJI9</accession>
<feature type="domain" description="DinB-like" evidence="1">
    <location>
        <begin position="26"/>
        <end position="175"/>
    </location>
</feature>
<dbReference type="InterPro" id="IPR024775">
    <property type="entry name" value="DinB-like"/>
</dbReference>
<comment type="caution">
    <text evidence="2">The sequence shown here is derived from an EMBL/GenBank/DDBJ whole genome shotgun (WGS) entry which is preliminary data.</text>
</comment>
<dbReference type="RefSeq" id="WP_259830156.1">
    <property type="nucleotide sequence ID" value="NZ_JANZQH010000007.1"/>
</dbReference>
<dbReference type="Proteomes" id="UP001142057">
    <property type="component" value="Unassembled WGS sequence"/>
</dbReference>
<sequence length="186" mass="21394">MKISTSQLLNELKIQTQEHILFAENLLQETDGKLNYRISHESWSVLECLEHLNRYGNFYIPEISHRISSSITSHTSSFKPGILGNYFAQSMLPKEKLNKMKTFKSMDPINSQLDKSVVEEFIRQQQQLLELLGKAGNIDLNKVKTSISISKLVKLKLGDTFRFVIYHNARHISQAEKIFTLKAVLV</sequence>
<dbReference type="Gene3D" id="1.20.120.450">
    <property type="entry name" value="dinb family like domain"/>
    <property type="match status" value="1"/>
</dbReference>
<proteinExistence type="predicted"/>
<reference evidence="2" key="1">
    <citation type="submission" date="2022-08" db="EMBL/GenBank/DDBJ databases">
        <title>Chryseobacterium antibioticum,isolated from the rhizosphere soil of Pyrola in Tibet.</title>
        <authorList>
            <person name="Kan Y."/>
        </authorList>
    </citation>
    <scope>NUCLEOTIDE SEQUENCE</scope>
    <source>
        <strain evidence="2">Pc2-12</strain>
    </source>
</reference>
<evidence type="ECO:0000313" key="2">
    <source>
        <dbReference type="EMBL" id="MCT2408820.1"/>
    </source>
</evidence>
<protein>
    <submittedName>
        <fullName evidence="2">DinB family protein</fullName>
    </submittedName>
</protein>
<keyword evidence="3" id="KW-1185">Reference proteome</keyword>
<dbReference type="SUPFAM" id="SSF109854">
    <property type="entry name" value="DinB/YfiT-like putative metalloenzymes"/>
    <property type="match status" value="1"/>
</dbReference>